<keyword evidence="5" id="KW-0328">Glycosyltransferase</keyword>
<dbReference type="PANTHER" id="PTHR45919:SF1">
    <property type="entry name" value="GDP-MAN:MAN(3)GLCNAC(2)-PP-DOL ALPHA-1,2-MANNOSYLTRANSFERASE"/>
    <property type="match status" value="1"/>
</dbReference>
<proteinExistence type="predicted"/>
<feature type="domain" description="ALG11 mannosyltransferase N-terminal" evidence="13">
    <location>
        <begin position="6"/>
        <end position="84"/>
    </location>
</feature>
<organism evidence="14">
    <name type="scientific">Sexangularia sp. CB-2014</name>
    <dbReference type="NCBI Taxonomy" id="1486929"/>
    <lineage>
        <taxon>Eukaryota</taxon>
        <taxon>Amoebozoa</taxon>
        <taxon>Tubulinea</taxon>
        <taxon>Elardia</taxon>
        <taxon>Arcellinida</taxon>
        <taxon>Arcellinida incertae sedis</taxon>
        <taxon>Sexangularia</taxon>
    </lineage>
</organism>
<keyword evidence="7" id="KW-0812">Transmembrane</keyword>
<evidence type="ECO:0000256" key="4">
    <source>
        <dbReference type="ARBA" id="ARBA00022018"/>
    </source>
</evidence>
<dbReference type="InterPro" id="IPR001296">
    <property type="entry name" value="Glyco_trans_1"/>
</dbReference>
<dbReference type="SUPFAM" id="SSF53756">
    <property type="entry name" value="UDP-Glycosyltransferase/glycogen phosphorylase"/>
    <property type="match status" value="1"/>
</dbReference>
<gene>
    <name evidence="14" type="ORF">SSP0437_LOCUS7465</name>
</gene>
<sequence>MRLLVPHATLLAYTHYPTISTAMIGSLGTDRPTVHDAGRSGRAWLLAKRAYFYLCWYLYGLAGRCLDASLVNSTWTRDHLRHVWGPTVPLAIVYPPCAVAALARVPLAAPARARRRLIVSLAQFRPEKEQDKQLAAFAQFVADSPKRADGATLVVAGGARHDLDWARVHQLERLADDLGIRPRVTFLVNAPFDEIAELLSNAAVGLHTMWNEHFGIGVVEFMAAGVVPIAHASGGPLTDIVGPSLATDEPVGFLADTVAEYAAALAQALPEEGDARAARRIAAMRAAARQRAHLFSDDVFAEQISSML</sequence>
<evidence type="ECO:0000256" key="6">
    <source>
        <dbReference type="ARBA" id="ARBA00022679"/>
    </source>
</evidence>
<comment type="pathway">
    <text evidence="2">Protein modification; protein glycosylation.</text>
</comment>
<evidence type="ECO:0000259" key="13">
    <source>
        <dbReference type="Pfam" id="PF15924"/>
    </source>
</evidence>
<protein>
    <recommendedName>
        <fullName evidence="4">GDP-Man:Man(3)GlcNAc(2)-PP-Dol alpha-1,2-mannosyltransferase</fullName>
        <ecNumber evidence="3">2.4.1.131</ecNumber>
    </recommendedName>
</protein>
<dbReference type="Gene3D" id="3.40.50.2000">
    <property type="entry name" value="Glycogen Phosphorylase B"/>
    <property type="match status" value="1"/>
</dbReference>
<evidence type="ECO:0000259" key="12">
    <source>
        <dbReference type="Pfam" id="PF00534"/>
    </source>
</evidence>
<evidence type="ECO:0000256" key="5">
    <source>
        <dbReference type="ARBA" id="ARBA00022676"/>
    </source>
</evidence>
<dbReference type="InterPro" id="IPR031814">
    <property type="entry name" value="ALG11_N"/>
</dbReference>
<evidence type="ECO:0000256" key="8">
    <source>
        <dbReference type="ARBA" id="ARBA00022824"/>
    </source>
</evidence>
<dbReference type="EC" id="2.4.1.131" evidence="3"/>
<keyword evidence="6" id="KW-0808">Transferase</keyword>
<dbReference type="Pfam" id="PF15924">
    <property type="entry name" value="ALG11_N"/>
    <property type="match status" value="1"/>
</dbReference>
<dbReference type="GO" id="GO:0005789">
    <property type="term" value="C:endoplasmic reticulum membrane"/>
    <property type="evidence" value="ECO:0007669"/>
    <property type="project" value="UniProtKB-SubCell"/>
</dbReference>
<keyword evidence="8" id="KW-0256">Endoplasmic reticulum</keyword>
<dbReference type="EMBL" id="HBGL01009609">
    <property type="protein sequence ID" value="CAD9299438.1"/>
    <property type="molecule type" value="Transcribed_RNA"/>
</dbReference>
<reference evidence="14" key="1">
    <citation type="submission" date="2021-01" db="EMBL/GenBank/DDBJ databases">
        <authorList>
            <person name="Corre E."/>
            <person name="Pelletier E."/>
            <person name="Niang G."/>
            <person name="Scheremetjew M."/>
            <person name="Finn R."/>
            <person name="Kale V."/>
            <person name="Holt S."/>
            <person name="Cochrane G."/>
            <person name="Meng A."/>
            <person name="Brown T."/>
            <person name="Cohen L."/>
        </authorList>
    </citation>
    <scope>NUCLEOTIDE SEQUENCE</scope>
    <source>
        <strain evidence="14">ATCC 50979</strain>
    </source>
</reference>
<evidence type="ECO:0000256" key="3">
    <source>
        <dbReference type="ARBA" id="ARBA00012645"/>
    </source>
</evidence>
<comment type="subcellular location">
    <subcellularLocation>
        <location evidence="1">Endoplasmic reticulum membrane</location>
        <topology evidence="1">Single-pass membrane protein</topology>
    </subcellularLocation>
</comment>
<dbReference type="Pfam" id="PF00534">
    <property type="entry name" value="Glycos_transf_1"/>
    <property type="match status" value="1"/>
</dbReference>
<dbReference type="InterPro" id="IPR038013">
    <property type="entry name" value="ALG11"/>
</dbReference>
<accession>A0A7S1VGQ8</accession>
<dbReference type="GO" id="GO:0004377">
    <property type="term" value="F:GDP-Man:Man(3)GlcNAc(2)-PP-Dol alpha-1,2-mannosyltransferase activity"/>
    <property type="evidence" value="ECO:0007669"/>
    <property type="project" value="UniProtKB-EC"/>
</dbReference>
<evidence type="ECO:0000313" key="14">
    <source>
        <dbReference type="EMBL" id="CAD9299438.1"/>
    </source>
</evidence>
<evidence type="ECO:0000256" key="1">
    <source>
        <dbReference type="ARBA" id="ARBA00004389"/>
    </source>
</evidence>
<dbReference type="AlphaFoldDB" id="A0A7S1VGQ8"/>
<name>A0A7S1VGQ8_9EUKA</name>
<dbReference type="PANTHER" id="PTHR45919">
    <property type="entry name" value="GDP-MAN:MAN(3)GLCNAC(2)-PP-DOL ALPHA-1,2-MANNOSYLTRANSFERASE"/>
    <property type="match status" value="1"/>
</dbReference>
<comment type="catalytic activity">
    <reaction evidence="11">
        <text>an alpha-D-Man-(1-&gt;3)-[alpha-D-Man-(1-&gt;6)]-beta-D-Man-(1-&gt;4)-beta-D-GlcNAc-(1-&gt;4)-alpha-D-GlcNAc-diphospho-di-trans,poly-cis-dolichol + 2 GDP-alpha-D-mannose = an alpha-D-Man-(1-&gt;2)-alpha-D-Man-(1-&gt;2)-alpha-D-Man-(1-&gt;3)-[alpha-D-Man-(1-&gt;6)]-beta-D-Man-(1-&gt;4)-beta-D-GlcNAc-(1-&gt;4)-alpha-D-GlcNAc-diphospho-di-trans,poly-cis-dolichol + 2 GDP + 2 H(+)</text>
        <dbReference type="Rhea" id="RHEA:29523"/>
        <dbReference type="Rhea" id="RHEA-COMP:19515"/>
        <dbReference type="Rhea" id="RHEA-COMP:19516"/>
        <dbReference type="ChEBI" id="CHEBI:15378"/>
        <dbReference type="ChEBI" id="CHEBI:57527"/>
        <dbReference type="ChEBI" id="CHEBI:58189"/>
        <dbReference type="ChEBI" id="CHEBI:132511"/>
        <dbReference type="ChEBI" id="CHEBI:132515"/>
        <dbReference type="EC" id="2.4.1.131"/>
    </reaction>
    <physiologicalReaction direction="left-to-right" evidence="11">
        <dbReference type="Rhea" id="RHEA:29524"/>
    </physiologicalReaction>
</comment>
<evidence type="ECO:0000256" key="7">
    <source>
        <dbReference type="ARBA" id="ARBA00022692"/>
    </source>
</evidence>
<evidence type="ECO:0000256" key="2">
    <source>
        <dbReference type="ARBA" id="ARBA00004922"/>
    </source>
</evidence>
<keyword evidence="9" id="KW-1133">Transmembrane helix</keyword>
<keyword evidence="10" id="KW-0472">Membrane</keyword>
<evidence type="ECO:0000256" key="11">
    <source>
        <dbReference type="ARBA" id="ARBA00045065"/>
    </source>
</evidence>
<evidence type="ECO:0000256" key="10">
    <source>
        <dbReference type="ARBA" id="ARBA00023136"/>
    </source>
</evidence>
<evidence type="ECO:0000256" key="9">
    <source>
        <dbReference type="ARBA" id="ARBA00022989"/>
    </source>
</evidence>
<feature type="domain" description="Glycosyl transferase family 1" evidence="12">
    <location>
        <begin position="114"/>
        <end position="276"/>
    </location>
</feature>
<dbReference type="GO" id="GO:0006487">
    <property type="term" value="P:protein N-linked glycosylation"/>
    <property type="evidence" value="ECO:0007669"/>
    <property type="project" value="TreeGrafter"/>
</dbReference>